<dbReference type="Proteomes" id="UP000229335">
    <property type="component" value="Unassembled WGS sequence"/>
</dbReference>
<proteinExistence type="inferred from homology"/>
<accession>A0A2M6WL77</accession>
<dbReference type="PANTHER" id="PTHR30244:SF34">
    <property type="entry name" value="DTDP-4-AMINO-4,6-DIDEOXYGALACTOSE TRANSAMINASE"/>
    <property type="match status" value="1"/>
</dbReference>
<dbReference type="InterPro" id="IPR000653">
    <property type="entry name" value="DegT/StrS_aminotransferase"/>
</dbReference>
<dbReference type="InterPro" id="IPR015421">
    <property type="entry name" value="PyrdxlP-dep_Trfase_major"/>
</dbReference>
<keyword evidence="2" id="KW-0032">Aminotransferase</keyword>
<evidence type="ECO:0000313" key="3">
    <source>
        <dbReference type="Proteomes" id="UP000229335"/>
    </source>
</evidence>
<dbReference type="InterPro" id="IPR015424">
    <property type="entry name" value="PyrdxlP-dep_Trfase"/>
</dbReference>
<organism evidence="2 3">
    <name type="scientific">Candidatus Falkowbacteria bacterium CG10_big_fil_rev_8_21_14_0_10_43_11</name>
    <dbReference type="NCBI Taxonomy" id="1974568"/>
    <lineage>
        <taxon>Bacteria</taxon>
        <taxon>Candidatus Falkowiibacteriota</taxon>
    </lineage>
</organism>
<reference evidence="3" key="1">
    <citation type="submission" date="2017-09" db="EMBL/GenBank/DDBJ databases">
        <title>Depth-based differentiation of microbial function through sediment-hosted aquifers and enrichment of novel symbionts in the deep terrestrial subsurface.</title>
        <authorList>
            <person name="Probst A.J."/>
            <person name="Ladd B."/>
            <person name="Jarett J.K."/>
            <person name="Geller-Mcgrath D.E."/>
            <person name="Sieber C.M.K."/>
            <person name="Emerson J.B."/>
            <person name="Anantharaman K."/>
            <person name="Thomas B.C."/>
            <person name="Malmstrom R."/>
            <person name="Stieglmeier M."/>
            <person name="Klingl A."/>
            <person name="Woyke T."/>
            <person name="Ryan C.M."/>
            <person name="Banfield J.F."/>
        </authorList>
    </citation>
    <scope>NUCLEOTIDE SEQUENCE [LARGE SCALE GENOMIC DNA]</scope>
</reference>
<dbReference type="GO" id="GO:0030170">
    <property type="term" value="F:pyridoxal phosphate binding"/>
    <property type="evidence" value="ECO:0007669"/>
    <property type="project" value="TreeGrafter"/>
</dbReference>
<dbReference type="GO" id="GO:0000271">
    <property type="term" value="P:polysaccharide biosynthetic process"/>
    <property type="evidence" value="ECO:0007669"/>
    <property type="project" value="TreeGrafter"/>
</dbReference>
<evidence type="ECO:0000313" key="2">
    <source>
        <dbReference type="EMBL" id="PIT93558.1"/>
    </source>
</evidence>
<gene>
    <name evidence="2" type="ORF">COU00_03745</name>
</gene>
<dbReference type="SUPFAM" id="SSF53383">
    <property type="entry name" value="PLP-dependent transferases"/>
    <property type="match status" value="1"/>
</dbReference>
<dbReference type="Pfam" id="PF01041">
    <property type="entry name" value="DegT_DnrJ_EryC1"/>
    <property type="match status" value="1"/>
</dbReference>
<evidence type="ECO:0000256" key="1">
    <source>
        <dbReference type="RuleBase" id="RU004508"/>
    </source>
</evidence>
<keyword evidence="2" id="KW-0808">Transferase</keyword>
<name>A0A2M6WL77_9BACT</name>
<dbReference type="CDD" id="cd00616">
    <property type="entry name" value="AHBA_syn"/>
    <property type="match status" value="1"/>
</dbReference>
<dbReference type="AlphaFoldDB" id="A0A2M6WL77"/>
<protein>
    <submittedName>
        <fullName evidence="2">DegT/DnrJ/EryC1/StrS family aminotransferase</fullName>
    </submittedName>
</protein>
<dbReference type="Gene3D" id="3.90.1150.10">
    <property type="entry name" value="Aspartate Aminotransferase, domain 1"/>
    <property type="match status" value="1"/>
</dbReference>
<comment type="caution">
    <text evidence="2">The sequence shown here is derived from an EMBL/GenBank/DDBJ whole genome shotgun (WGS) entry which is preliminary data.</text>
</comment>
<comment type="similarity">
    <text evidence="1">Belongs to the DegT/DnrJ/EryC1 family.</text>
</comment>
<sequence>MIRIGERERKYVEEVLTTEFRSSSGCSMMSRLEKAFAKKFKVKYVLAHNNGTATLHSAMYAAGIRPGDEVIVPPLTMASTSMAVMQHDAVPVFADVCENTFQIDPVAIKKLITPRTKAIIAVSLYGLSPDMDLIMKIAKKHKLVVIEDSAQCFLGKYKGRLVGSIGHLSSFSFQASKHMSAGEGGVLCTNNQKMAERIRRFSVLGYADVSAKQGKITKDDIQNPNYNRHVCLGYNYRMPELCSAVALGQLEHLEELVQRRIDVANLFLKQMRGVDWLIPQATPVGYKNSYWSLAVRLVHPRIKWFDFRKKFMELGGDGIYAAWKLTYLELMFQHLNFSGKEEIYKKLYSDKMQKYQIGLCPIAEKIQPQILAFKTGYWDWSKAEIQAEILNKTIKFYEK</sequence>
<dbReference type="PANTHER" id="PTHR30244">
    <property type="entry name" value="TRANSAMINASE"/>
    <property type="match status" value="1"/>
</dbReference>
<dbReference type="GO" id="GO:0008483">
    <property type="term" value="F:transaminase activity"/>
    <property type="evidence" value="ECO:0007669"/>
    <property type="project" value="UniProtKB-KW"/>
</dbReference>
<keyword evidence="1" id="KW-0663">Pyridoxal phosphate</keyword>
<dbReference type="EMBL" id="PFAS01000065">
    <property type="protein sequence ID" value="PIT93558.1"/>
    <property type="molecule type" value="Genomic_DNA"/>
</dbReference>
<dbReference type="InterPro" id="IPR015422">
    <property type="entry name" value="PyrdxlP-dep_Trfase_small"/>
</dbReference>
<dbReference type="Gene3D" id="3.40.640.10">
    <property type="entry name" value="Type I PLP-dependent aspartate aminotransferase-like (Major domain)"/>
    <property type="match status" value="1"/>
</dbReference>